<dbReference type="InterPro" id="IPR015797">
    <property type="entry name" value="NUDIX_hydrolase-like_dom_sf"/>
</dbReference>
<dbReference type="EMBL" id="JBHSWJ010000002">
    <property type="protein sequence ID" value="MFC6715324.1"/>
    <property type="molecule type" value="Genomic_DNA"/>
</dbReference>
<evidence type="ECO:0000256" key="1">
    <source>
        <dbReference type="ARBA" id="ARBA00022801"/>
    </source>
</evidence>
<dbReference type="PANTHER" id="PTHR21340">
    <property type="entry name" value="DIADENOSINE 5,5-P1,P4-TETRAPHOSPHATE PYROPHOSPHOHYDROLASE MUTT"/>
    <property type="match status" value="1"/>
</dbReference>
<proteinExistence type="predicted"/>
<dbReference type="InterPro" id="IPR029033">
    <property type="entry name" value="His_PPase_superfam"/>
</dbReference>
<keyword evidence="1" id="KW-0378">Hydrolase</keyword>
<dbReference type="SUPFAM" id="SSF55811">
    <property type="entry name" value="Nudix"/>
    <property type="match status" value="1"/>
</dbReference>
<gene>
    <name evidence="3" type="ORF">ACFQBT_16485</name>
</gene>
<dbReference type="InterPro" id="IPR000086">
    <property type="entry name" value="NUDIX_hydrolase_dom"/>
</dbReference>
<dbReference type="Gene3D" id="3.40.50.1240">
    <property type="entry name" value="Phosphoglycerate mutase-like"/>
    <property type="match status" value="1"/>
</dbReference>
<evidence type="ECO:0000313" key="3">
    <source>
        <dbReference type="EMBL" id="MFC6715324.1"/>
    </source>
</evidence>
<evidence type="ECO:0000259" key="2">
    <source>
        <dbReference type="PROSITE" id="PS51462"/>
    </source>
</evidence>
<dbReference type="PROSITE" id="PS51462">
    <property type="entry name" value="NUDIX"/>
    <property type="match status" value="1"/>
</dbReference>
<name>A0ABW2AXA8_9MICO</name>
<comment type="caution">
    <text evidence="3">The sequence shown here is derived from an EMBL/GenBank/DDBJ whole genome shotgun (WGS) entry which is preliminary data.</text>
</comment>
<dbReference type="Pfam" id="PF00293">
    <property type="entry name" value="NUDIX"/>
    <property type="match status" value="1"/>
</dbReference>
<reference evidence="4" key="1">
    <citation type="journal article" date="2019" name="Int. J. Syst. Evol. Microbiol.">
        <title>The Global Catalogue of Microorganisms (GCM) 10K type strain sequencing project: providing services to taxonomists for standard genome sequencing and annotation.</title>
        <authorList>
            <consortium name="The Broad Institute Genomics Platform"/>
            <consortium name="The Broad Institute Genome Sequencing Center for Infectious Disease"/>
            <person name="Wu L."/>
            <person name="Ma J."/>
        </authorList>
    </citation>
    <scope>NUCLEOTIDE SEQUENCE [LARGE SCALE GENOMIC DNA]</scope>
    <source>
        <strain evidence="4">NBRC 106593</strain>
    </source>
</reference>
<dbReference type="CDD" id="cd03673">
    <property type="entry name" value="NUDIX_Ap6A_hydrolase"/>
    <property type="match status" value="1"/>
</dbReference>
<dbReference type="PANTHER" id="PTHR21340:SF0">
    <property type="entry name" value="BIS(5'-NUCLEOSYL)-TETRAPHOSPHATASE [ASYMMETRICAL]"/>
    <property type="match status" value="1"/>
</dbReference>
<dbReference type="InterPro" id="IPR013078">
    <property type="entry name" value="His_Pase_superF_clade-1"/>
</dbReference>
<dbReference type="CDD" id="cd07067">
    <property type="entry name" value="HP_PGM_like"/>
    <property type="match status" value="1"/>
</dbReference>
<accession>A0ABW2AXA8</accession>
<dbReference type="Pfam" id="PF00300">
    <property type="entry name" value="His_Phos_1"/>
    <property type="match status" value="1"/>
</dbReference>
<dbReference type="RefSeq" id="WP_377824349.1">
    <property type="nucleotide sequence ID" value="NZ_JBHSWJ010000002.1"/>
</dbReference>
<evidence type="ECO:0000313" key="4">
    <source>
        <dbReference type="Proteomes" id="UP001596356"/>
    </source>
</evidence>
<dbReference type="PROSITE" id="PS00893">
    <property type="entry name" value="NUDIX_BOX"/>
    <property type="match status" value="1"/>
</dbReference>
<organism evidence="3 4">
    <name type="scientific">Branchiibius cervicis</name>
    <dbReference type="NCBI Taxonomy" id="908252"/>
    <lineage>
        <taxon>Bacteria</taxon>
        <taxon>Bacillati</taxon>
        <taxon>Actinomycetota</taxon>
        <taxon>Actinomycetes</taxon>
        <taxon>Micrococcales</taxon>
        <taxon>Dermacoccaceae</taxon>
        <taxon>Branchiibius</taxon>
    </lineage>
</organism>
<feature type="domain" description="Nudix hydrolase" evidence="2">
    <location>
        <begin position="9"/>
        <end position="137"/>
    </location>
</feature>
<dbReference type="Gene3D" id="3.90.79.10">
    <property type="entry name" value="Nucleoside Triphosphate Pyrophosphohydrolase"/>
    <property type="match status" value="1"/>
</dbReference>
<dbReference type="Proteomes" id="UP001596356">
    <property type="component" value="Unassembled WGS sequence"/>
</dbReference>
<dbReference type="SUPFAM" id="SSF53254">
    <property type="entry name" value="Phosphoglycerate mutase-like"/>
    <property type="match status" value="1"/>
</dbReference>
<protein>
    <submittedName>
        <fullName evidence="3">NUDIX domain-containing protein</fullName>
    </submittedName>
</protein>
<dbReference type="InterPro" id="IPR020084">
    <property type="entry name" value="NUDIX_hydrolase_CS"/>
</dbReference>
<dbReference type="InterPro" id="IPR051325">
    <property type="entry name" value="Nudix_hydrolase_domain"/>
</dbReference>
<keyword evidence="4" id="KW-1185">Reference proteome</keyword>
<dbReference type="SMART" id="SM00855">
    <property type="entry name" value="PGAM"/>
    <property type="match status" value="1"/>
</dbReference>
<sequence length="324" mass="35914">MTALSDRPRIVAAAGTLLWRRVDHSAGIEVALVHRERYDDWSWPKGKLDPGEGWVDAAARETREETGLRPRLGMPLPKAVYSMPRGGVKEVRYWAAQPVAGKGRLTHEVDEVAWLTPRAARERLTYERDARQLHALLEADGRGELDTWPFVVVRHGESVGRKHWDGADRDRPLDGEGRDQAQRLIGVLSAYAVPRVISSPAKRCMSTVRPFAGSQHLIVERRKRLSEEGFEAHPERAADLTEDLLDRGTTVALCTHRPVLPAILDILADRARADSTAQRTVRELATDVAADAMDKGEALICHIAGRGEGATVVAVERNRPLHSS</sequence>